<proteinExistence type="predicted"/>
<keyword evidence="2" id="KW-1185">Reference proteome</keyword>
<name>A0A372LJY2_9BACI</name>
<evidence type="ECO:0000313" key="1">
    <source>
        <dbReference type="EMBL" id="RFU66336.1"/>
    </source>
</evidence>
<comment type="caution">
    <text evidence="1">The sequence shown here is derived from an EMBL/GenBank/DDBJ whole genome shotgun (WGS) entry which is preliminary data.</text>
</comment>
<accession>A0A372LJY2</accession>
<dbReference type="Proteomes" id="UP000264541">
    <property type="component" value="Unassembled WGS sequence"/>
</dbReference>
<dbReference type="RefSeq" id="WP_117327920.1">
    <property type="nucleotide sequence ID" value="NZ_QVTE01000051.1"/>
</dbReference>
<dbReference type="AlphaFoldDB" id="A0A372LJY2"/>
<dbReference type="OrthoDB" id="2236403at2"/>
<reference evidence="1 2" key="1">
    <citation type="submission" date="2018-08" db="EMBL/GenBank/DDBJ databases">
        <title>Bacillus chawlae sp. nov., Bacillus glennii sp. nov., and Bacillus saganii sp. nov. Isolated from the Vehicle Assembly Building at Kennedy Space Center where the Viking Spacecraft were Assembled.</title>
        <authorList>
            <person name="Seuylemezian A."/>
            <person name="Vaishampayan P."/>
        </authorList>
    </citation>
    <scope>NUCLEOTIDE SEQUENCE [LARGE SCALE GENOMIC DNA]</scope>
    <source>
        <strain evidence="1 2">V47-23a</strain>
    </source>
</reference>
<organism evidence="1 2">
    <name type="scientific">Peribacillus saganii</name>
    <dbReference type="NCBI Taxonomy" id="2303992"/>
    <lineage>
        <taxon>Bacteria</taxon>
        <taxon>Bacillati</taxon>
        <taxon>Bacillota</taxon>
        <taxon>Bacilli</taxon>
        <taxon>Bacillales</taxon>
        <taxon>Bacillaceae</taxon>
        <taxon>Peribacillus</taxon>
    </lineage>
</organism>
<sequence>MLLPREHIAPIFQPYNNHQVQVIFEINELLPSHHAASLIDEMVESIPNEKLFSHYSGGGRTPFHPKNDAKGHPVWLFLKGLLLP</sequence>
<dbReference type="EMBL" id="QVTE01000051">
    <property type="protein sequence ID" value="RFU66336.1"/>
    <property type="molecule type" value="Genomic_DNA"/>
</dbReference>
<gene>
    <name evidence="1" type="ORF">D0469_17005</name>
</gene>
<protein>
    <submittedName>
        <fullName evidence="1">Transposase</fullName>
    </submittedName>
</protein>
<evidence type="ECO:0000313" key="2">
    <source>
        <dbReference type="Proteomes" id="UP000264541"/>
    </source>
</evidence>